<feature type="compositionally biased region" description="Polar residues" evidence="1">
    <location>
        <begin position="178"/>
        <end position="189"/>
    </location>
</feature>
<dbReference type="Proteomes" id="UP000325529">
    <property type="component" value="Chromosome"/>
</dbReference>
<dbReference type="PANTHER" id="PTHR34071">
    <property type="entry name" value="5-NITROIMIDAZOLE ANTIBIOTICS RESISTANCE PROTEIN, NIMA-FAMILY-RELATED PROTEIN-RELATED"/>
    <property type="match status" value="1"/>
</dbReference>
<feature type="region of interest" description="Disordered" evidence="1">
    <location>
        <begin position="162"/>
        <end position="189"/>
    </location>
</feature>
<dbReference type="Gene3D" id="2.30.110.10">
    <property type="entry name" value="Electron Transport, Fmn-binding Protein, Chain A"/>
    <property type="match status" value="1"/>
</dbReference>
<dbReference type="PANTHER" id="PTHR34071:SF2">
    <property type="entry name" value="FLAVIN-NUCLEOTIDE-BINDING PROTEIN"/>
    <property type="match status" value="1"/>
</dbReference>
<evidence type="ECO:0000313" key="2">
    <source>
        <dbReference type="EMBL" id="QEU96799.1"/>
    </source>
</evidence>
<reference evidence="2 3" key="1">
    <citation type="submission" date="2017-09" db="EMBL/GenBank/DDBJ databases">
        <authorList>
            <person name="Lee N."/>
            <person name="Cho B.-K."/>
        </authorList>
    </citation>
    <scope>NUCLEOTIDE SEQUENCE [LARGE SCALE GENOMIC DNA]</scope>
    <source>
        <strain evidence="2 3">ATCC 12853</strain>
    </source>
</reference>
<protein>
    <submittedName>
        <fullName evidence="2">Pyridoxamine 5'-phosphate oxidase family protein</fullName>
    </submittedName>
</protein>
<dbReference type="KEGG" id="ska:CP970_42910"/>
<evidence type="ECO:0000256" key="1">
    <source>
        <dbReference type="SAM" id="MobiDB-lite"/>
    </source>
</evidence>
<proteinExistence type="predicted"/>
<name>A0A5J6GN02_STRKN</name>
<sequence>MAHVGLTTEDGPVVIPTLHVRDGDRLLLHGSAYGRFMTAAASGIEVCVTVTLFDGLILGRAASHHSGAYRSVMVFGRATGIEDHQERADLLGQIVEGIVPDRLSGAHPARRPSTDEAAYTAVLALPIEEFSLKTRGGFARDEPKDDGVEAWAGIIPFNVTPGTPIPDSLTGTRFPAPDTSTLRGIQHNG</sequence>
<evidence type="ECO:0000313" key="3">
    <source>
        <dbReference type="Proteomes" id="UP000325529"/>
    </source>
</evidence>
<dbReference type="InterPro" id="IPR012349">
    <property type="entry name" value="Split_barrel_FMN-bd"/>
</dbReference>
<keyword evidence="3" id="KW-1185">Reference proteome</keyword>
<dbReference type="SUPFAM" id="SSF50475">
    <property type="entry name" value="FMN-binding split barrel"/>
    <property type="match status" value="1"/>
</dbReference>
<gene>
    <name evidence="2" type="ORF">CP970_42910</name>
</gene>
<dbReference type="InterPro" id="IPR024747">
    <property type="entry name" value="Pyridox_Oxase-rel"/>
</dbReference>
<dbReference type="Pfam" id="PF12900">
    <property type="entry name" value="Pyridox_ox_2"/>
    <property type="match status" value="1"/>
</dbReference>
<accession>A0A5J6GN02</accession>
<dbReference type="AlphaFoldDB" id="A0A5J6GN02"/>
<dbReference type="EMBL" id="CP023699">
    <property type="protein sequence ID" value="QEU96799.1"/>
    <property type="molecule type" value="Genomic_DNA"/>
</dbReference>
<organism evidence="2 3">
    <name type="scientific">Streptomyces kanamyceticus</name>
    <dbReference type="NCBI Taxonomy" id="1967"/>
    <lineage>
        <taxon>Bacteria</taxon>
        <taxon>Bacillati</taxon>
        <taxon>Actinomycetota</taxon>
        <taxon>Actinomycetes</taxon>
        <taxon>Kitasatosporales</taxon>
        <taxon>Streptomycetaceae</taxon>
        <taxon>Streptomyces</taxon>
    </lineage>
</organism>